<evidence type="ECO:0000256" key="4">
    <source>
        <dbReference type="ARBA" id="ARBA00022525"/>
    </source>
</evidence>
<evidence type="ECO:0000256" key="1">
    <source>
        <dbReference type="ARBA" id="ARBA00004365"/>
    </source>
</evidence>
<evidence type="ECO:0000256" key="3">
    <source>
        <dbReference type="ARBA" id="ARBA00009677"/>
    </source>
</evidence>
<evidence type="ECO:0000259" key="7">
    <source>
        <dbReference type="Pfam" id="PF22638"/>
    </source>
</evidence>
<dbReference type="PANTHER" id="PTHR30033">
    <property type="entry name" value="FLAGELLAR HOOK-ASSOCIATED PROTEIN 1"/>
    <property type="match status" value="1"/>
</dbReference>
<comment type="subcellular location">
    <subcellularLocation>
        <location evidence="1">Bacterial flagellum</location>
    </subcellularLocation>
    <subcellularLocation>
        <location evidence="2">Secreted</location>
    </subcellularLocation>
</comment>
<accession>A0A645DNE2</accession>
<keyword evidence="5" id="KW-0975">Bacterial flagellum</keyword>
<comment type="caution">
    <text evidence="8">The sequence shown here is derived from an EMBL/GenBank/DDBJ whole genome shotgun (WGS) entry which is preliminary data.</text>
</comment>
<keyword evidence="4" id="KW-0964">Secreted</keyword>
<protein>
    <submittedName>
        <fullName evidence="8">Uncharacterized protein</fullName>
    </submittedName>
</protein>
<dbReference type="PANTHER" id="PTHR30033:SF2">
    <property type="entry name" value="FLAGELLAR HOOK PROTEIN"/>
    <property type="match status" value="1"/>
</dbReference>
<dbReference type="GO" id="GO:0005198">
    <property type="term" value="F:structural molecule activity"/>
    <property type="evidence" value="ECO:0007669"/>
    <property type="project" value="InterPro"/>
</dbReference>
<dbReference type="InterPro" id="IPR002371">
    <property type="entry name" value="FlgK"/>
</dbReference>
<gene>
    <name evidence="8" type="ORF">SDC9_137929</name>
</gene>
<reference evidence="8" key="1">
    <citation type="submission" date="2019-08" db="EMBL/GenBank/DDBJ databases">
        <authorList>
            <person name="Kucharzyk K."/>
            <person name="Murdoch R.W."/>
            <person name="Higgins S."/>
            <person name="Loffler F."/>
        </authorList>
    </citation>
    <scope>NUCLEOTIDE SEQUENCE</scope>
</reference>
<dbReference type="EMBL" id="VSSQ01037963">
    <property type="protein sequence ID" value="MPM90807.1"/>
    <property type="molecule type" value="Genomic_DNA"/>
</dbReference>
<feature type="domain" description="Flagellar hook-associated protein FlgK helical" evidence="7">
    <location>
        <begin position="2"/>
        <end position="225"/>
    </location>
</feature>
<name>A0A645DNE2_9ZZZZ</name>
<comment type="similarity">
    <text evidence="3">Belongs to the flagella basal body rod proteins family.</text>
</comment>
<dbReference type="GO" id="GO:0044780">
    <property type="term" value="P:bacterial-type flagellum assembly"/>
    <property type="evidence" value="ECO:0007669"/>
    <property type="project" value="InterPro"/>
</dbReference>
<dbReference type="SUPFAM" id="SSF64518">
    <property type="entry name" value="Phase 1 flagellin"/>
    <property type="match status" value="1"/>
</dbReference>
<organism evidence="8">
    <name type="scientific">bioreactor metagenome</name>
    <dbReference type="NCBI Taxonomy" id="1076179"/>
    <lineage>
        <taxon>unclassified sequences</taxon>
        <taxon>metagenomes</taxon>
        <taxon>ecological metagenomes</taxon>
    </lineage>
</organism>
<dbReference type="Pfam" id="PF06429">
    <property type="entry name" value="Flg_bbr_C"/>
    <property type="match status" value="1"/>
</dbReference>
<evidence type="ECO:0000313" key="8">
    <source>
        <dbReference type="EMBL" id="MPM90807.1"/>
    </source>
</evidence>
<proteinExistence type="inferred from homology"/>
<feature type="domain" description="Flagellar basal-body/hook protein C-terminal" evidence="6">
    <location>
        <begin position="320"/>
        <end position="358"/>
    </location>
</feature>
<dbReference type="GO" id="GO:0009424">
    <property type="term" value="C:bacterial-type flagellum hook"/>
    <property type="evidence" value="ECO:0007669"/>
    <property type="project" value="InterPro"/>
</dbReference>
<dbReference type="NCBIfam" id="TIGR02492">
    <property type="entry name" value="flgK_ends"/>
    <property type="match status" value="1"/>
</dbReference>
<evidence type="ECO:0000256" key="5">
    <source>
        <dbReference type="ARBA" id="ARBA00023143"/>
    </source>
</evidence>
<dbReference type="GO" id="GO:0005576">
    <property type="term" value="C:extracellular region"/>
    <property type="evidence" value="ECO:0007669"/>
    <property type="project" value="UniProtKB-SubCell"/>
</dbReference>
<dbReference type="InterPro" id="IPR053927">
    <property type="entry name" value="FlgK_helical"/>
</dbReference>
<evidence type="ECO:0000256" key="2">
    <source>
        <dbReference type="ARBA" id="ARBA00004613"/>
    </source>
</evidence>
<dbReference type="InterPro" id="IPR010930">
    <property type="entry name" value="Flg_bb/hook_C_dom"/>
</dbReference>
<sequence>MLDETDTDGLNVALADFYTALQDLVNNDSGTEYMSLLRSAGEKVTDIINEYASQLGQIEEELSYDLSLTVADANNLLLKVNELNKNIAVATVNGTDCNELLDQRNLFLDKLSGYVNITVETLSNGAVSITSGGTTLLDATAGTVTTLTVGTSTAGAAIFDGGGNEIQFTQGSVTGLLQTLNGAGIYAGTGEETFRGIVYYETSLDNLAAEFAETYNSLNAANGDLFAASDGSGTITAANIGISDDWKLSATFLDTSGTVPSDMEAAMEASVSISPDFTGTFEEYASLLMGNIGLDASYYSDMSAAKSSILESIQDDREAISGVSIDEETVNTIVYQKAYQAAARLMTVLDEMLDTLINGMAV</sequence>
<evidence type="ECO:0000259" key="6">
    <source>
        <dbReference type="Pfam" id="PF06429"/>
    </source>
</evidence>
<dbReference type="AlphaFoldDB" id="A0A645DNE2"/>
<dbReference type="Pfam" id="PF22638">
    <property type="entry name" value="FlgK_D1"/>
    <property type="match status" value="1"/>
</dbReference>